<feature type="repeat" description="ANK" evidence="3">
    <location>
        <begin position="137"/>
        <end position="169"/>
    </location>
</feature>
<keyword evidence="6" id="KW-1185">Reference proteome</keyword>
<comment type="caution">
    <text evidence="5">The sequence shown here is derived from an EMBL/GenBank/DDBJ whole genome shotgun (WGS) entry which is preliminary data.</text>
</comment>
<feature type="chain" id="PRO_5032954475" evidence="4">
    <location>
        <begin position="33"/>
        <end position="210"/>
    </location>
</feature>
<evidence type="ECO:0000256" key="1">
    <source>
        <dbReference type="ARBA" id="ARBA00022737"/>
    </source>
</evidence>
<accession>A0A841J6D4</accession>
<reference evidence="5 6" key="1">
    <citation type="submission" date="2020-08" db="EMBL/GenBank/DDBJ databases">
        <title>Genomic Encyclopedia of Type Strains, Phase IV (KMG-IV): sequencing the most valuable type-strain genomes for metagenomic binning, comparative biology and taxonomic classification.</title>
        <authorList>
            <person name="Goeker M."/>
        </authorList>
    </citation>
    <scope>NUCLEOTIDE SEQUENCE [LARGE SCALE GENOMIC DNA]</scope>
    <source>
        <strain evidence="5 6">DSM 102255</strain>
    </source>
</reference>
<dbReference type="EMBL" id="JACIJP010000002">
    <property type="protein sequence ID" value="MBB6124095.1"/>
    <property type="molecule type" value="Genomic_DNA"/>
</dbReference>
<keyword evidence="2 3" id="KW-0040">ANK repeat</keyword>
<dbReference type="Pfam" id="PF12796">
    <property type="entry name" value="Ank_2"/>
    <property type="match status" value="1"/>
</dbReference>
<organism evidence="5 6">
    <name type="scientific">Sphingobium subterraneum</name>
    <dbReference type="NCBI Taxonomy" id="627688"/>
    <lineage>
        <taxon>Bacteria</taxon>
        <taxon>Pseudomonadati</taxon>
        <taxon>Pseudomonadota</taxon>
        <taxon>Alphaproteobacteria</taxon>
        <taxon>Sphingomonadales</taxon>
        <taxon>Sphingomonadaceae</taxon>
        <taxon>Sphingobium</taxon>
    </lineage>
</organism>
<dbReference type="GO" id="GO:0004842">
    <property type="term" value="F:ubiquitin-protein transferase activity"/>
    <property type="evidence" value="ECO:0007669"/>
    <property type="project" value="TreeGrafter"/>
</dbReference>
<dbReference type="PANTHER" id="PTHR24171">
    <property type="entry name" value="ANKYRIN REPEAT DOMAIN-CONTAINING PROTEIN 39-RELATED"/>
    <property type="match status" value="1"/>
</dbReference>
<feature type="repeat" description="ANK" evidence="3">
    <location>
        <begin position="104"/>
        <end position="136"/>
    </location>
</feature>
<dbReference type="Gene3D" id="1.25.40.20">
    <property type="entry name" value="Ankyrin repeat-containing domain"/>
    <property type="match status" value="1"/>
</dbReference>
<dbReference type="Proteomes" id="UP000552700">
    <property type="component" value="Unassembled WGS sequence"/>
</dbReference>
<keyword evidence="1" id="KW-0677">Repeat</keyword>
<evidence type="ECO:0000313" key="5">
    <source>
        <dbReference type="EMBL" id="MBB6124095.1"/>
    </source>
</evidence>
<feature type="signal peptide" evidence="4">
    <location>
        <begin position="1"/>
        <end position="32"/>
    </location>
</feature>
<proteinExistence type="predicted"/>
<evidence type="ECO:0000256" key="3">
    <source>
        <dbReference type="PROSITE-ProRule" id="PRU00023"/>
    </source>
</evidence>
<dbReference type="GO" id="GO:0085020">
    <property type="term" value="P:protein K6-linked ubiquitination"/>
    <property type="evidence" value="ECO:0007669"/>
    <property type="project" value="TreeGrafter"/>
</dbReference>
<evidence type="ECO:0000313" key="6">
    <source>
        <dbReference type="Proteomes" id="UP000552700"/>
    </source>
</evidence>
<dbReference type="SUPFAM" id="SSF48403">
    <property type="entry name" value="Ankyrin repeat"/>
    <property type="match status" value="1"/>
</dbReference>
<dbReference type="SMART" id="SM00248">
    <property type="entry name" value="ANK"/>
    <property type="match status" value="3"/>
</dbReference>
<dbReference type="AlphaFoldDB" id="A0A841J6D4"/>
<name>A0A841J6D4_9SPHN</name>
<dbReference type="InterPro" id="IPR002110">
    <property type="entry name" value="Ankyrin_rpt"/>
</dbReference>
<evidence type="ECO:0000256" key="2">
    <source>
        <dbReference type="ARBA" id="ARBA00023043"/>
    </source>
</evidence>
<dbReference type="InterPro" id="IPR036770">
    <property type="entry name" value="Ankyrin_rpt-contain_sf"/>
</dbReference>
<protein>
    <submittedName>
        <fullName evidence="5">Ankyrin repeat protein</fullName>
    </submittedName>
</protein>
<keyword evidence="4" id="KW-0732">Signal</keyword>
<dbReference type="PROSITE" id="PS50297">
    <property type="entry name" value="ANK_REP_REGION"/>
    <property type="match status" value="1"/>
</dbReference>
<dbReference type="PROSITE" id="PS50088">
    <property type="entry name" value="ANK_REPEAT"/>
    <property type="match status" value="3"/>
</dbReference>
<sequence length="210" mass="22191">MTRRMARYCGIKLIVAATMLPGVVGFAPVAQAQFSEGYNFLKAVRDADGAKVMELVDRPGSTLIDSRDISTGETALMIVVARRDLSWLNFLLSKGAKPDLGDRAGNTPLIAATQLRFADGVRALLTKGASVDKPNGSGETALIRAVQLRDVSLIRILVDAGANPDKRDTLAGLSARDYAQRDGRAGPIMDALAKAKPGSATKAPVQGPVF</sequence>
<gene>
    <name evidence="5" type="ORF">FHS92_001824</name>
</gene>
<dbReference type="PANTHER" id="PTHR24171:SF8">
    <property type="entry name" value="BRCA1-ASSOCIATED RING DOMAIN PROTEIN 1"/>
    <property type="match status" value="1"/>
</dbReference>
<evidence type="ECO:0000256" key="4">
    <source>
        <dbReference type="SAM" id="SignalP"/>
    </source>
</evidence>
<feature type="repeat" description="ANK" evidence="3">
    <location>
        <begin position="71"/>
        <end position="103"/>
    </location>
</feature>